<organism evidence="1">
    <name type="scientific">Desulfitobacterium hafniense</name>
    <name type="common">Desulfitobacterium frappieri</name>
    <dbReference type="NCBI Taxonomy" id="49338"/>
    <lineage>
        <taxon>Bacteria</taxon>
        <taxon>Bacillati</taxon>
        <taxon>Bacillota</taxon>
        <taxon>Clostridia</taxon>
        <taxon>Eubacteriales</taxon>
        <taxon>Desulfitobacteriaceae</taxon>
        <taxon>Desulfitobacterium</taxon>
    </lineage>
</organism>
<dbReference type="PATRIC" id="fig|49338.4.peg.3845"/>
<gene>
    <name evidence="1" type="ORF">DPCES_3581</name>
</gene>
<accession>A0A098B535</accession>
<name>A0A098B535_DESHA</name>
<sequence length="38" mass="4478">MFTISTQSDLDRLQEDRTLPVAFKKSIRVKRIVKISKE</sequence>
<reference evidence="1" key="1">
    <citation type="submission" date="2014-07" db="EMBL/GenBank/DDBJ databases">
        <authorList>
            <person name="Hornung V.Bastian."/>
        </authorList>
    </citation>
    <scope>NUCLEOTIDE SEQUENCE</scope>
    <source>
        <strain evidence="1">PCE-S</strain>
    </source>
</reference>
<dbReference type="AlphaFoldDB" id="A0A098B535"/>
<protein>
    <submittedName>
        <fullName evidence="1">Uncharacterized protein</fullName>
    </submittedName>
</protein>
<proteinExistence type="predicted"/>
<evidence type="ECO:0000313" key="1">
    <source>
        <dbReference type="EMBL" id="CDX03467.1"/>
    </source>
</evidence>
<dbReference type="EMBL" id="LK996017">
    <property type="protein sequence ID" value="CDX03467.1"/>
    <property type="molecule type" value="Genomic_DNA"/>
</dbReference>